<evidence type="ECO:0000313" key="2">
    <source>
        <dbReference type="Proteomes" id="UP000516444"/>
    </source>
</evidence>
<gene>
    <name evidence="1" type="ORF">GCM10017557_46680</name>
</gene>
<evidence type="ECO:0000313" key="1">
    <source>
        <dbReference type="EMBL" id="BCL29809.1"/>
    </source>
</evidence>
<accession>A0A7G1P3I5</accession>
<dbReference type="AlphaFoldDB" id="A0A7G1P3I5"/>
<sequence length="92" mass="10322">MLMADRLLGTGTDVSRYRFRFGRFGRFFRFFRFLRLLRLLRLLPVPVRVFSVGPAVPRWIPACSRPAGAVSSIDGARQSMAALSVAGCTMRA</sequence>
<dbReference type="KEGG" id="sgm:GCM10017557_46680"/>
<dbReference type="Proteomes" id="UP000516444">
    <property type="component" value="Chromosome"/>
</dbReference>
<keyword evidence="2" id="KW-1185">Reference proteome</keyword>
<organism evidence="1 2">
    <name type="scientific">Streptomyces aurantiacus</name>
    <dbReference type="NCBI Taxonomy" id="47760"/>
    <lineage>
        <taxon>Bacteria</taxon>
        <taxon>Bacillati</taxon>
        <taxon>Actinomycetota</taxon>
        <taxon>Actinomycetes</taxon>
        <taxon>Kitasatosporales</taxon>
        <taxon>Streptomycetaceae</taxon>
        <taxon>Streptomyces</taxon>
        <taxon>Streptomyces aurantiacus group</taxon>
    </lineage>
</organism>
<reference evidence="1 2" key="1">
    <citation type="journal article" date="2014" name="Int. J. Syst. Evol. Microbiol.">
        <title>Complete genome sequence of Corynebacterium casei LMG S-19264T (=DSM 44701T), isolated from a smear-ripened cheese.</title>
        <authorList>
            <consortium name="US DOE Joint Genome Institute (JGI-PGF)"/>
            <person name="Walter F."/>
            <person name="Albersmeier A."/>
            <person name="Kalinowski J."/>
            <person name="Ruckert C."/>
        </authorList>
    </citation>
    <scope>NUCLEOTIDE SEQUENCE [LARGE SCALE GENOMIC DNA]</scope>
    <source>
        <strain evidence="1 2">JCM 4677</strain>
    </source>
</reference>
<proteinExistence type="predicted"/>
<dbReference type="EMBL" id="AP023440">
    <property type="protein sequence ID" value="BCL29809.1"/>
    <property type="molecule type" value="Genomic_DNA"/>
</dbReference>
<name>A0A7G1P3I5_9ACTN</name>
<protein>
    <submittedName>
        <fullName evidence="1">Uncharacterized protein</fullName>
    </submittedName>
</protein>